<accession>A0A0B1T9P4</accession>
<dbReference type="EMBL" id="KN550529">
    <property type="protein sequence ID" value="KHJ93964.1"/>
    <property type="molecule type" value="Genomic_DNA"/>
</dbReference>
<protein>
    <recommendedName>
        <fullName evidence="3">SCP domain-containing protein</fullName>
    </recommendedName>
</protein>
<evidence type="ECO:0008006" key="3">
    <source>
        <dbReference type="Google" id="ProtNLM"/>
    </source>
</evidence>
<evidence type="ECO:0000313" key="1">
    <source>
        <dbReference type="EMBL" id="KHJ93964.1"/>
    </source>
</evidence>
<name>A0A0B1T9P4_OESDE</name>
<proteinExistence type="predicted"/>
<evidence type="ECO:0000313" key="2">
    <source>
        <dbReference type="Proteomes" id="UP000053660"/>
    </source>
</evidence>
<organism evidence="1 2">
    <name type="scientific">Oesophagostomum dentatum</name>
    <name type="common">Nodular worm</name>
    <dbReference type="NCBI Taxonomy" id="61180"/>
    <lineage>
        <taxon>Eukaryota</taxon>
        <taxon>Metazoa</taxon>
        <taxon>Ecdysozoa</taxon>
        <taxon>Nematoda</taxon>
        <taxon>Chromadorea</taxon>
        <taxon>Rhabditida</taxon>
        <taxon>Rhabditina</taxon>
        <taxon>Rhabditomorpha</taxon>
        <taxon>Strongyloidea</taxon>
        <taxon>Strongylidae</taxon>
        <taxon>Oesophagostomum</taxon>
    </lineage>
</organism>
<dbReference type="InterPro" id="IPR035109">
    <property type="entry name" value="ASPR"/>
</dbReference>
<gene>
    <name evidence="1" type="ORF">OESDEN_06116</name>
</gene>
<keyword evidence="2" id="KW-1185">Reference proteome</keyword>
<dbReference type="Pfam" id="PF17641">
    <property type="entry name" value="ASPRs"/>
    <property type="match status" value="1"/>
</dbReference>
<sequence length="93" mass="10560">MSNLTYKCGPEMVALKYLENSWGFEEHGSVAVLVYVQHGYKLVAEKISRNAVEQWNQSRVASLESKSGFGCGYRFIERRGDGLDKHKIVCVFI</sequence>
<reference evidence="1 2" key="1">
    <citation type="submission" date="2014-03" db="EMBL/GenBank/DDBJ databases">
        <title>Draft genome of the hookworm Oesophagostomum dentatum.</title>
        <authorList>
            <person name="Mitreva M."/>
        </authorList>
    </citation>
    <scope>NUCLEOTIDE SEQUENCE [LARGE SCALE GENOMIC DNA]</scope>
    <source>
        <strain evidence="1 2">OD-Hann</strain>
    </source>
</reference>
<dbReference type="Proteomes" id="UP000053660">
    <property type="component" value="Unassembled WGS sequence"/>
</dbReference>
<dbReference type="AlphaFoldDB" id="A0A0B1T9P4"/>